<sequence length="31" mass="3551">MGQLWQPIVTVWQGKLKADTSKVELDTCDLF</sequence>
<accession>A0A0E9SFM3</accession>
<name>A0A0E9SFM3_ANGAN</name>
<proteinExistence type="predicted"/>
<reference evidence="1" key="1">
    <citation type="submission" date="2014-11" db="EMBL/GenBank/DDBJ databases">
        <authorList>
            <person name="Amaro Gonzalez C."/>
        </authorList>
    </citation>
    <scope>NUCLEOTIDE SEQUENCE</scope>
</reference>
<organism evidence="1">
    <name type="scientific">Anguilla anguilla</name>
    <name type="common">European freshwater eel</name>
    <name type="synonym">Muraena anguilla</name>
    <dbReference type="NCBI Taxonomy" id="7936"/>
    <lineage>
        <taxon>Eukaryota</taxon>
        <taxon>Metazoa</taxon>
        <taxon>Chordata</taxon>
        <taxon>Craniata</taxon>
        <taxon>Vertebrata</taxon>
        <taxon>Euteleostomi</taxon>
        <taxon>Actinopterygii</taxon>
        <taxon>Neopterygii</taxon>
        <taxon>Teleostei</taxon>
        <taxon>Anguilliformes</taxon>
        <taxon>Anguillidae</taxon>
        <taxon>Anguilla</taxon>
    </lineage>
</organism>
<evidence type="ECO:0000313" key="1">
    <source>
        <dbReference type="EMBL" id="JAH40189.1"/>
    </source>
</evidence>
<reference evidence="1" key="2">
    <citation type="journal article" date="2015" name="Fish Shellfish Immunol.">
        <title>Early steps in the European eel (Anguilla anguilla)-Vibrio vulnificus interaction in the gills: Role of the RtxA13 toxin.</title>
        <authorList>
            <person name="Callol A."/>
            <person name="Pajuelo D."/>
            <person name="Ebbesson L."/>
            <person name="Teles M."/>
            <person name="MacKenzie S."/>
            <person name="Amaro C."/>
        </authorList>
    </citation>
    <scope>NUCLEOTIDE SEQUENCE</scope>
</reference>
<dbReference type="EMBL" id="GBXM01068388">
    <property type="protein sequence ID" value="JAH40189.1"/>
    <property type="molecule type" value="Transcribed_RNA"/>
</dbReference>
<protein>
    <submittedName>
        <fullName evidence="1">Uncharacterized protein</fullName>
    </submittedName>
</protein>
<dbReference type="AlphaFoldDB" id="A0A0E9SFM3"/>